<reference evidence="4 5" key="1">
    <citation type="submission" date="2024-09" db="EMBL/GenBank/DDBJ databases">
        <authorList>
            <person name="Lee S.D."/>
        </authorList>
    </citation>
    <scope>NUCLEOTIDE SEQUENCE [LARGE SCALE GENOMIC DNA]</scope>
    <source>
        <strain evidence="4 5">N8-3</strain>
    </source>
</reference>
<evidence type="ECO:0000256" key="2">
    <source>
        <dbReference type="ARBA" id="ARBA00022553"/>
    </source>
</evidence>
<protein>
    <submittedName>
        <fullName evidence="4">Phosphopantetheine-binding protein</fullName>
    </submittedName>
</protein>
<dbReference type="SUPFAM" id="SSF47336">
    <property type="entry name" value="ACP-like"/>
    <property type="match status" value="1"/>
</dbReference>
<organism evidence="4 5">
    <name type="scientific">Streptacidiphilus cavernicola</name>
    <dbReference type="NCBI Taxonomy" id="3342716"/>
    <lineage>
        <taxon>Bacteria</taxon>
        <taxon>Bacillati</taxon>
        <taxon>Actinomycetota</taxon>
        <taxon>Actinomycetes</taxon>
        <taxon>Kitasatosporales</taxon>
        <taxon>Streptomycetaceae</taxon>
        <taxon>Streptacidiphilus</taxon>
    </lineage>
</organism>
<keyword evidence="5" id="KW-1185">Reference proteome</keyword>
<dbReference type="Proteomes" id="UP001592531">
    <property type="component" value="Unassembled WGS sequence"/>
</dbReference>
<name>A0ABV6VZZ9_9ACTN</name>
<dbReference type="InterPro" id="IPR036736">
    <property type="entry name" value="ACP-like_sf"/>
</dbReference>
<evidence type="ECO:0000256" key="1">
    <source>
        <dbReference type="ARBA" id="ARBA00022450"/>
    </source>
</evidence>
<gene>
    <name evidence="4" type="ORF">ACEZDE_22060</name>
</gene>
<evidence type="ECO:0000313" key="4">
    <source>
        <dbReference type="EMBL" id="MFC1419297.1"/>
    </source>
</evidence>
<dbReference type="PROSITE" id="PS50075">
    <property type="entry name" value="CARRIER"/>
    <property type="match status" value="1"/>
</dbReference>
<dbReference type="SMART" id="SM00823">
    <property type="entry name" value="PKS_PP"/>
    <property type="match status" value="1"/>
</dbReference>
<dbReference type="InterPro" id="IPR009081">
    <property type="entry name" value="PP-bd_ACP"/>
</dbReference>
<dbReference type="Pfam" id="PF00550">
    <property type="entry name" value="PP-binding"/>
    <property type="match status" value="1"/>
</dbReference>
<accession>A0ABV6VZZ9</accession>
<keyword evidence="1" id="KW-0596">Phosphopantetheine</keyword>
<feature type="domain" description="Carrier" evidence="3">
    <location>
        <begin position="3"/>
        <end position="78"/>
    </location>
</feature>
<evidence type="ECO:0000259" key="3">
    <source>
        <dbReference type="PROSITE" id="PS50075"/>
    </source>
</evidence>
<dbReference type="PROSITE" id="PS00012">
    <property type="entry name" value="PHOSPHOPANTETHEINE"/>
    <property type="match status" value="1"/>
</dbReference>
<dbReference type="Gene3D" id="1.10.1200.10">
    <property type="entry name" value="ACP-like"/>
    <property type="match status" value="1"/>
</dbReference>
<comment type="caution">
    <text evidence="4">The sequence shown here is derived from an EMBL/GenBank/DDBJ whole genome shotgun (WGS) entry which is preliminary data.</text>
</comment>
<proteinExistence type="predicted"/>
<dbReference type="RefSeq" id="WP_380538466.1">
    <property type="nucleotide sequence ID" value="NZ_JBHFAB010000017.1"/>
</dbReference>
<keyword evidence="2" id="KW-0597">Phosphoprotein</keyword>
<dbReference type="InterPro" id="IPR020806">
    <property type="entry name" value="PKS_PP-bd"/>
</dbReference>
<dbReference type="EMBL" id="JBHFAB010000017">
    <property type="protein sequence ID" value="MFC1419297.1"/>
    <property type="molecule type" value="Genomic_DNA"/>
</dbReference>
<evidence type="ECO:0000313" key="5">
    <source>
        <dbReference type="Proteomes" id="UP001592531"/>
    </source>
</evidence>
<sequence length="84" mass="8816">MPAAGAPTLTEFLDLCGELLHTAAPAPESDFFTLGGNSLTALELTAAVEARWGCELPIADVFVAPNLEAVHHSLTTETPARQEV</sequence>
<dbReference type="InterPro" id="IPR006162">
    <property type="entry name" value="Ppantetheine_attach_site"/>
</dbReference>